<feature type="domain" description="Pus10-like C-terminal" evidence="4">
    <location>
        <begin position="64"/>
        <end position="292"/>
    </location>
</feature>
<reference evidence="5" key="1">
    <citation type="journal article" date="2024" name="BMC Genomics">
        <title>Functional annotation of a divergent genome using sequence and structure-based similarity.</title>
        <authorList>
            <person name="Svedberg D."/>
            <person name="Winiger R.R."/>
            <person name="Berg A."/>
            <person name="Sharma H."/>
            <person name="Tellgren-Roth C."/>
            <person name="Debrunner-Vossbrinck B.A."/>
            <person name="Vossbrinck C.R."/>
            <person name="Barandun J."/>
        </authorList>
    </citation>
    <scope>NUCLEOTIDE SEQUENCE</scope>
    <source>
        <strain evidence="5">Illinois isolate</strain>
    </source>
</reference>
<evidence type="ECO:0000313" key="6">
    <source>
        <dbReference type="Proteomes" id="UP001334084"/>
    </source>
</evidence>
<dbReference type="PANTHER" id="PTHR21568:SF0">
    <property type="entry name" value="TRNA PSEUDOURIDINE SYNTHASE PUS10"/>
    <property type="match status" value="1"/>
</dbReference>
<dbReference type="GO" id="GO:0031119">
    <property type="term" value="P:tRNA pseudouridine synthesis"/>
    <property type="evidence" value="ECO:0007669"/>
    <property type="project" value="TreeGrafter"/>
</dbReference>
<proteinExistence type="predicted"/>
<dbReference type="AlphaFoldDB" id="A0AAX4JF98"/>
<dbReference type="EMBL" id="CP142735">
    <property type="protein sequence ID" value="WUR04680.1"/>
    <property type="molecule type" value="Genomic_DNA"/>
</dbReference>
<accession>A0AAX4JF98</accession>
<organism evidence="5 6">
    <name type="scientific">Vairimorpha necatrix</name>
    <dbReference type="NCBI Taxonomy" id="6039"/>
    <lineage>
        <taxon>Eukaryota</taxon>
        <taxon>Fungi</taxon>
        <taxon>Fungi incertae sedis</taxon>
        <taxon>Microsporidia</taxon>
        <taxon>Nosematidae</taxon>
        <taxon>Vairimorpha</taxon>
    </lineage>
</organism>
<protein>
    <recommendedName>
        <fullName evidence="1">tRNA pseudouridine(55) synthase</fullName>
        <ecNumber evidence="1">5.4.99.25</ecNumber>
    </recommendedName>
</protein>
<dbReference type="GO" id="GO:0160148">
    <property type="term" value="F:tRNA pseudouridine(55) synthase activity"/>
    <property type="evidence" value="ECO:0007669"/>
    <property type="project" value="UniProtKB-EC"/>
</dbReference>
<dbReference type="Gene3D" id="3.30.70.3190">
    <property type="match status" value="1"/>
</dbReference>
<dbReference type="InterPro" id="IPR048741">
    <property type="entry name" value="Pus10-like_C"/>
</dbReference>
<dbReference type="InterPro" id="IPR039894">
    <property type="entry name" value="Pus10-like"/>
</dbReference>
<dbReference type="EC" id="5.4.99.25" evidence="1"/>
<keyword evidence="3" id="KW-0413">Isomerase</keyword>
<keyword evidence="6" id="KW-1185">Reference proteome</keyword>
<dbReference type="GeneID" id="90542514"/>
<evidence type="ECO:0000259" key="4">
    <source>
        <dbReference type="Pfam" id="PF21238"/>
    </source>
</evidence>
<sequence>MNRLKEFIEENKTCIHENIIYCFKSESLKTILKAHLIQGDIDKNFYSEITIDEEKIKLRNSPIFIYGEYIKLSREMTQTPLRISGKLKCKKSVSEFTKQIKEYYQSKEVKFIPSGREDIDVKMIGGRPFLLKIIEPKRNFYSFHIPLILDKDVKLQNMMLVTKEIRNFILTGEKNERKLYQLLVASKEKLQFNKKYELLQKTPLRVLHRRANLVRNKEIEILESEHIKDPKDIISDIKDLPQDIFYYRIVLRASAGAYIKEFVHGDLGRTRPSLSSKTNICDLLELDVLEVEKKEIDPKLIINK</sequence>
<dbReference type="Proteomes" id="UP001334084">
    <property type="component" value="Chromosome 10"/>
</dbReference>
<name>A0AAX4JF98_9MICR</name>
<evidence type="ECO:0000256" key="1">
    <source>
        <dbReference type="ARBA" id="ARBA00012787"/>
    </source>
</evidence>
<gene>
    <name evidence="5" type="ORF">VNE69_10032</name>
</gene>
<dbReference type="Pfam" id="PF21238">
    <property type="entry name" value="Pus10_C"/>
    <property type="match status" value="1"/>
</dbReference>
<dbReference type="PANTHER" id="PTHR21568">
    <property type="entry name" value="TRNA PSEUDOURIDINE SYNTHASE PUS10"/>
    <property type="match status" value="1"/>
</dbReference>
<dbReference type="RefSeq" id="XP_065330825.1">
    <property type="nucleotide sequence ID" value="XM_065474753.1"/>
</dbReference>
<evidence type="ECO:0000256" key="3">
    <source>
        <dbReference type="ARBA" id="ARBA00023235"/>
    </source>
</evidence>
<keyword evidence="2" id="KW-0819">tRNA processing</keyword>
<evidence type="ECO:0000256" key="2">
    <source>
        <dbReference type="ARBA" id="ARBA00022694"/>
    </source>
</evidence>
<evidence type="ECO:0000313" key="5">
    <source>
        <dbReference type="EMBL" id="WUR04680.1"/>
    </source>
</evidence>
<dbReference type="KEGG" id="vnx:VNE69_10032"/>